<evidence type="ECO:0000259" key="8">
    <source>
        <dbReference type="PROSITE" id="PS52019"/>
    </source>
</evidence>
<dbReference type="InterPro" id="IPR013968">
    <property type="entry name" value="PKS_KR"/>
</dbReference>
<dbReference type="InterPro" id="IPR020807">
    <property type="entry name" value="PKS_DH"/>
</dbReference>
<keyword evidence="10" id="KW-1185">Reference proteome</keyword>
<dbReference type="PANTHER" id="PTHR43775:SF37">
    <property type="entry name" value="SI:DKEY-61P9.11"/>
    <property type="match status" value="1"/>
</dbReference>
<dbReference type="InterPro" id="IPR020806">
    <property type="entry name" value="PKS_PP-bd"/>
</dbReference>
<dbReference type="GO" id="GO:0031177">
    <property type="term" value="F:phosphopantetheine binding"/>
    <property type="evidence" value="ECO:0007669"/>
    <property type="project" value="InterPro"/>
</dbReference>
<comment type="caution">
    <text evidence="4">Lacks conserved residue(s) required for the propagation of feature annotation.</text>
</comment>
<name>C6WPH8_ACTMD</name>
<dbReference type="PANTHER" id="PTHR43775">
    <property type="entry name" value="FATTY ACID SYNTHASE"/>
    <property type="match status" value="1"/>
</dbReference>
<evidence type="ECO:0000313" key="9">
    <source>
        <dbReference type="EMBL" id="ACU38680.1"/>
    </source>
</evidence>
<dbReference type="SUPFAM" id="SSF51735">
    <property type="entry name" value="NAD(P)-binding Rossmann-fold domains"/>
    <property type="match status" value="2"/>
</dbReference>
<keyword evidence="3 9" id="KW-0808">Transferase</keyword>
<dbReference type="InterPro" id="IPR042104">
    <property type="entry name" value="PKS_dehydratase_sf"/>
</dbReference>
<dbReference type="eggNOG" id="COG0300">
    <property type="taxonomic scope" value="Bacteria"/>
</dbReference>
<dbReference type="InterPro" id="IPR049552">
    <property type="entry name" value="PKS_DH_N"/>
</dbReference>
<dbReference type="PROSITE" id="PS52019">
    <property type="entry name" value="PKS_MFAS_DH"/>
    <property type="match status" value="1"/>
</dbReference>
<dbReference type="InterPro" id="IPR036291">
    <property type="entry name" value="NAD(P)-bd_dom_sf"/>
</dbReference>
<dbReference type="EMBL" id="CP001630">
    <property type="protein sequence ID" value="ACU38680.1"/>
    <property type="molecule type" value="Genomic_DNA"/>
</dbReference>
<evidence type="ECO:0000313" key="10">
    <source>
        <dbReference type="Proteomes" id="UP000002213"/>
    </source>
</evidence>
<evidence type="ECO:0000256" key="2">
    <source>
        <dbReference type="ARBA" id="ARBA00022553"/>
    </source>
</evidence>
<dbReference type="InterPro" id="IPR016035">
    <property type="entry name" value="Acyl_Trfase/lysoPLipase"/>
</dbReference>
<feature type="domain" description="Carrier" evidence="6">
    <location>
        <begin position="1737"/>
        <end position="1811"/>
    </location>
</feature>
<accession>C6WPH8</accession>
<dbReference type="InterPro" id="IPR016039">
    <property type="entry name" value="Thiolase-like"/>
</dbReference>
<gene>
    <name evidence="9" type="ordered locus">Amir_4853</name>
</gene>
<organism evidence="9 10">
    <name type="scientific">Actinosynnema mirum (strain ATCC 29888 / DSM 43827 / JCM 3225 / NBRC 14064 / NCIMB 13271 / NRRL B-12336 / IMRU 3971 / 101)</name>
    <dbReference type="NCBI Taxonomy" id="446462"/>
    <lineage>
        <taxon>Bacteria</taxon>
        <taxon>Bacillati</taxon>
        <taxon>Actinomycetota</taxon>
        <taxon>Actinomycetes</taxon>
        <taxon>Pseudonocardiales</taxon>
        <taxon>Pseudonocardiaceae</taxon>
        <taxon>Actinosynnema</taxon>
    </lineage>
</organism>
<feature type="domain" description="Carrier" evidence="6">
    <location>
        <begin position="5"/>
        <end position="82"/>
    </location>
</feature>
<dbReference type="InterPro" id="IPR057326">
    <property type="entry name" value="KR_dom"/>
</dbReference>
<dbReference type="Gene3D" id="3.40.50.720">
    <property type="entry name" value="NAD(P)-binding Rossmann-like Domain"/>
    <property type="match status" value="1"/>
</dbReference>
<dbReference type="SMART" id="SM00826">
    <property type="entry name" value="PKS_DH"/>
    <property type="match status" value="1"/>
</dbReference>
<reference evidence="9 10" key="1">
    <citation type="journal article" date="2009" name="Stand. Genomic Sci.">
        <title>Complete genome sequence of Actinosynnema mirum type strain (101).</title>
        <authorList>
            <person name="Land M."/>
            <person name="Lapidus A."/>
            <person name="Mayilraj S."/>
            <person name="Chen F."/>
            <person name="Copeland A."/>
            <person name="Del Rio T.G."/>
            <person name="Nolan M."/>
            <person name="Lucas S."/>
            <person name="Tice H."/>
            <person name="Cheng J.F."/>
            <person name="Chertkov O."/>
            <person name="Bruce D."/>
            <person name="Goodwin L."/>
            <person name="Pitluck S."/>
            <person name="Rohde M."/>
            <person name="Goker M."/>
            <person name="Pati A."/>
            <person name="Ivanova N."/>
            <person name="Mavromatis K."/>
            <person name="Chen A."/>
            <person name="Palaniappan K."/>
            <person name="Hauser L."/>
            <person name="Chang Y.J."/>
            <person name="Jeffries C.C."/>
            <person name="Brettin T."/>
            <person name="Detter J.C."/>
            <person name="Han C."/>
            <person name="Chain P."/>
            <person name="Tindall B.J."/>
            <person name="Bristow J."/>
            <person name="Eisen J.A."/>
            <person name="Markowitz V."/>
            <person name="Hugenholtz P."/>
            <person name="Kyrpides N.C."/>
            <person name="Klenk H.P."/>
        </authorList>
    </citation>
    <scope>NUCLEOTIDE SEQUENCE [LARGE SCALE GENOMIC DNA]</scope>
    <source>
        <strain evidence="10">ATCC 29888 / DSM 43827 / JCM 3225 / NBRC 14064 / NCIMB 13271 / NRRL B-12336 / IMRU 3971 / 101</strain>
    </source>
</reference>
<dbReference type="SUPFAM" id="SSF52151">
    <property type="entry name" value="FabD/lysophospholipase-like"/>
    <property type="match status" value="1"/>
</dbReference>
<dbReference type="Pfam" id="PF08659">
    <property type="entry name" value="KR"/>
    <property type="match status" value="1"/>
</dbReference>
<feature type="domain" description="PKS/mFAS DH" evidence="8">
    <location>
        <begin position="984"/>
        <end position="1245"/>
    </location>
</feature>
<dbReference type="InterPro" id="IPR014031">
    <property type="entry name" value="Ketoacyl_synth_C"/>
</dbReference>
<dbReference type="SUPFAM" id="SSF53901">
    <property type="entry name" value="Thiolase-like"/>
    <property type="match status" value="1"/>
</dbReference>
<feature type="region of interest" description="C-terminal hotdog fold" evidence="4">
    <location>
        <begin position="1116"/>
        <end position="1245"/>
    </location>
</feature>
<proteinExistence type="predicted"/>
<evidence type="ECO:0000256" key="1">
    <source>
        <dbReference type="ARBA" id="ARBA00022450"/>
    </source>
</evidence>
<dbReference type="Gene3D" id="1.10.1200.10">
    <property type="entry name" value="ACP-like"/>
    <property type="match status" value="2"/>
</dbReference>
<dbReference type="InterPro" id="IPR049900">
    <property type="entry name" value="PKS_mFAS_DH"/>
</dbReference>
<dbReference type="SMART" id="SM00827">
    <property type="entry name" value="PKS_AT"/>
    <property type="match status" value="1"/>
</dbReference>
<sequence>MSTSETRERARAWLIGWVATRLAIPEHAVSTVRPLDELGLSSTDVISMTGSLGEHLGAPLSPDAVFEYPSISLLADHVATGRPATGERPPEPEDNAADPVVVVGIGCRFPSGVRGPDAFWDLLVRGGDVVGRVPEGRWDAHTADPGVAALVAGAAGAGGFLDDVDRFDAAFFGVPPKEAEVADPQQRQVLEVAWEALDHAGIPQHGLAGTRAGVFLAAGAVEYLPEDASAVDGWTTTGSSAAVIANRLSYALGARGPSMVVDTACSGSLVAIHLACAHLLRGECDLALAGGVNLLLTPGVSVGFARSGVLSPDGRCKTFDAGADGYARGEGCGVVVLKRLSRALRDGDRVLAVVRGSAVGSHGRSNGLMAPHPGAQEDLIRTAHRAAGVDPRTVDLVETHGTGTALGDPVEVNALTAVHAPGRPADRPLLLGAVKTNLGHLEAASGVAGFIKAVLALDRGEIPANLHLTTPNPLLRLDERPLAPVTALTAWPHRDHPRRAGVSSFGFGGAIAHAVLEQAPAVRPHEPPEPDGSTPVVLLSAGSRAALRAEARALRSVLDGDPPPVADLAHTLTTRRSHGPVRAGLLARDAAGLAEVLTELAEGREHPDATTGAVRDDPAPVFVFSGQGSQWAGMADGLLDHDPDFTAAIDELDPVVRAHGCPSPREALESGRTGESVTWVQPVLFTVQVALAALWRARGVEPAAVLGHSMGEVTAAVVAGALSPRDGARVICVRSRLLGEIAGEGRMAVVPETGARLRETITAEGLDDAVSVAVLLGPQSSVLSGEGAGVERVATALGVDPLWVGVDVASHSPQVDPLLGRVVEELADLASSEPLIPLYSTVTGQRLTSPPDAHYWAANLREPVRLPDAVAAAADAGHSVFLEVSPHPVLTRPVAEALRSLGVPDPAVLHTLHRERGGPEAVALAAAGLACLGATPVWRGAWTGGGLVDLPPRTWDTTRFWRSPVDVPAREDGAARPRSEAEEGPLLGPPTELADQPGTLVWQSEPGAERAEWLAAHEVLGEPVLPASAALVAALAAARDLGFKRAGVRDLVLHQPVPVVPGLRLQGVARRDRGVGAATFTLHFRTAPELPWAQAASARLHDDHDLPTPPPPRPDGVERDVARWYDLLAGHGIEFGPALRVVTGLRSGAGTAVAELSGAAPDPALLTGAFQAVAAALPEDLPGPALVTGVTACAVLDPATPTTVTATVTGHGRELRADAWLWAGRTPVAALTGIRLLPLGGAPDAPGAGNGAVVDRSTADRPTRTGPTTTDHERADHAVEAPDPAWSHHLAWRATPLEPAAVPPQEWLVVGGTPEQADEWRAFGVRTRLAPDPAAALAALADGSPATRLLVFADALGAGGDDPDTAAEATLRAFDLVTALAALSAPPRLHLVTRRAHLLPGDTTADPGHAALWGAGRSAALEHPDLWGGLVDLDEHPRTALRLLTEITSADPGAQSAYRADTRHIPVLRRSEPATAPARALSGTHLIVGATGRIGPHLAAELVQRGVRHLVLVSRRGLRGPSAEQAERLRLRGVVVLDLRLDVADPSAAAALSAHLATLPPLRGVHHAAFDESVSPIAALSAPLVRRMFRAKANVLTTLRRLAGEHRAELLHLSSTTGLLGSSGLAHYAAASCFADSAASADPTTRTVVLGPCADGLAGTPHGEVVLASGLRLMPTRRAVAAALDAPARRSAVVDADWDEVDRSYATALRTPLLAELAGEGAPTRAAPRPDPVQHRELLREHVRTVIAGAMGITPEALNPRANLFALGVDSLMSLSIIRTLAATTGHHIPPTVLRERPTALALADHLAEAEQTTEGEQR</sequence>
<dbReference type="CDD" id="cd00833">
    <property type="entry name" value="PKS"/>
    <property type="match status" value="1"/>
</dbReference>
<dbReference type="Proteomes" id="UP000002213">
    <property type="component" value="Chromosome"/>
</dbReference>
<feature type="compositionally biased region" description="Basic and acidic residues" evidence="5">
    <location>
        <begin position="968"/>
        <end position="981"/>
    </location>
</feature>
<dbReference type="GO" id="GO:0004312">
    <property type="term" value="F:fatty acid synthase activity"/>
    <property type="evidence" value="ECO:0007669"/>
    <property type="project" value="TreeGrafter"/>
</dbReference>
<dbReference type="InterPro" id="IPR014030">
    <property type="entry name" value="Ketoacyl_synth_N"/>
</dbReference>
<dbReference type="eggNOG" id="COG3321">
    <property type="taxonomic scope" value="Bacteria"/>
</dbReference>
<dbReference type="Pfam" id="PF16197">
    <property type="entry name" value="KAsynt_C_assoc"/>
    <property type="match status" value="1"/>
</dbReference>
<dbReference type="Pfam" id="PF00550">
    <property type="entry name" value="PP-binding"/>
    <property type="match status" value="2"/>
</dbReference>
<dbReference type="InterPro" id="IPR050091">
    <property type="entry name" value="PKS_NRPS_Biosynth_Enz"/>
</dbReference>
<dbReference type="SMART" id="SM00822">
    <property type="entry name" value="PKS_KR"/>
    <property type="match status" value="1"/>
</dbReference>
<feature type="region of interest" description="Disordered" evidence="5">
    <location>
        <begin position="966"/>
        <end position="994"/>
    </location>
</feature>
<protein>
    <submittedName>
        <fullName evidence="9">Acyl transferase</fullName>
    </submittedName>
</protein>
<dbReference type="KEGG" id="ami:Amir_4853"/>
<dbReference type="Pfam" id="PF00698">
    <property type="entry name" value="Acyl_transf_1"/>
    <property type="match status" value="1"/>
</dbReference>
<dbReference type="InterPro" id="IPR020841">
    <property type="entry name" value="PKS_Beta-ketoAc_synthase_dom"/>
</dbReference>
<dbReference type="Pfam" id="PF02801">
    <property type="entry name" value="Ketoacyl-synt_C"/>
    <property type="match status" value="1"/>
</dbReference>
<dbReference type="Gene3D" id="3.10.129.110">
    <property type="entry name" value="Polyketide synthase dehydratase"/>
    <property type="match status" value="1"/>
</dbReference>
<evidence type="ECO:0000256" key="5">
    <source>
        <dbReference type="SAM" id="MobiDB-lite"/>
    </source>
</evidence>
<dbReference type="InterPro" id="IPR016036">
    <property type="entry name" value="Malonyl_transacylase_ACP-bd"/>
</dbReference>
<feature type="region of interest" description="N-terminal hotdog fold" evidence="4">
    <location>
        <begin position="984"/>
        <end position="1103"/>
    </location>
</feature>
<evidence type="ECO:0000259" key="7">
    <source>
        <dbReference type="PROSITE" id="PS52004"/>
    </source>
</evidence>
<dbReference type="Pfam" id="PF14765">
    <property type="entry name" value="PS-DH"/>
    <property type="match status" value="1"/>
</dbReference>
<feature type="domain" description="Ketosynthase family 3 (KS3)" evidence="7">
    <location>
        <begin position="97"/>
        <end position="518"/>
    </location>
</feature>
<dbReference type="SUPFAM" id="SSF55048">
    <property type="entry name" value="Probable ACP-binding domain of malonyl-CoA ACP transacylase"/>
    <property type="match status" value="1"/>
</dbReference>
<dbReference type="InterPro" id="IPR014043">
    <property type="entry name" value="Acyl_transferase_dom"/>
</dbReference>
<dbReference type="PROSITE" id="PS50075">
    <property type="entry name" value="CARRIER"/>
    <property type="match status" value="2"/>
</dbReference>
<dbReference type="Pfam" id="PF21089">
    <property type="entry name" value="PKS_DH_N"/>
    <property type="match status" value="1"/>
</dbReference>
<keyword evidence="2" id="KW-0597">Phosphoprotein</keyword>
<dbReference type="HOGENOM" id="CLU_000022_35_2_11"/>
<dbReference type="InterPro" id="IPR009081">
    <property type="entry name" value="PP-bd_ACP"/>
</dbReference>
<dbReference type="SMART" id="SM00825">
    <property type="entry name" value="PKS_KS"/>
    <property type="match status" value="1"/>
</dbReference>
<keyword evidence="1" id="KW-0596">Phosphopantetheine</keyword>
<dbReference type="InterPro" id="IPR036736">
    <property type="entry name" value="ACP-like_sf"/>
</dbReference>
<feature type="region of interest" description="Disordered" evidence="5">
    <location>
        <begin position="1098"/>
        <end position="1117"/>
    </location>
</feature>
<dbReference type="InterPro" id="IPR049551">
    <property type="entry name" value="PKS_DH_C"/>
</dbReference>
<dbReference type="Gene3D" id="3.30.70.3290">
    <property type="match status" value="1"/>
</dbReference>
<dbReference type="InterPro" id="IPR001227">
    <property type="entry name" value="Ac_transferase_dom_sf"/>
</dbReference>
<dbReference type="Gene3D" id="3.40.47.10">
    <property type="match status" value="1"/>
</dbReference>
<dbReference type="SMART" id="SM00823">
    <property type="entry name" value="PKS_PP"/>
    <property type="match status" value="2"/>
</dbReference>
<feature type="region of interest" description="Disordered" evidence="5">
    <location>
        <begin position="1242"/>
        <end position="1276"/>
    </location>
</feature>
<dbReference type="SMART" id="SM01294">
    <property type="entry name" value="PKS_PP_betabranch"/>
    <property type="match status" value="1"/>
</dbReference>
<evidence type="ECO:0000259" key="6">
    <source>
        <dbReference type="PROSITE" id="PS50075"/>
    </source>
</evidence>
<dbReference type="STRING" id="446462.Amir_4853"/>
<dbReference type="SUPFAM" id="SSF47336">
    <property type="entry name" value="ACP-like"/>
    <property type="match status" value="2"/>
</dbReference>
<dbReference type="GO" id="GO:0006633">
    <property type="term" value="P:fatty acid biosynthetic process"/>
    <property type="evidence" value="ECO:0007669"/>
    <property type="project" value="TreeGrafter"/>
</dbReference>
<evidence type="ECO:0000256" key="3">
    <source>
        <dbReference type="ARBA" id="ARBA00022679"/>
    </source>
</evidence>
<dbReference type="Gene3D" id="3.40.366.10">
    <property type="entry name" value="Malonyl-Coenzyme A Acyl Carrier Protein, domain 2"/>
    <property type="match status" value="1"/>
</dbReference>
<evidence type="ECO:0000256" key="4">
    <source>
        <dbReference type="PROSITE-ProRule" id="PRU01363"/>
    </source>
</evidence>
<dbReference type="PROSITE" id="PS52004">
    <property type="entry name" value="KS3_2"/>
    <property type="match status" value="1"/>
</dbReference>
<dbReference type="InterPro" id="IPR032821">
    <property type="entry name" value="PKS_assoc"/>
</dbReference>
<dbReference type="FunFam" id="3.40.47.10:FF:000019">
    <property type="entry name" value="Polyketide synthase type I"/>
    <property type="match status" value="1"/>
</dbReference>
<dbReference type="Pfam" id="PF00109">
    <property type="entry name" value="ketoacyl-synt"/>
    <property type="match status" value="1"/>
</dbReference>
<dbReference type="RefSeq" id="WP_015803567.1">
    <property type="nucleotide sequence ID" value="NC_013093.1"/>
</dbReference>